<name>A0A6N7XHM2_9FIRM</name>
<evidence type="ECO:0000256" key="3">
    <source>
        <dbReference type="ARBA" id="ARBA00023239"/>
    </source>
</evidence>
<dbReference type="Pfam" id="PF02621">
    <property type="entry name" value="VitK2_biosynth"/>
    <property type="match status" value="1"/>
</dbReference>
<dbReference type="GO" id="GO:0016829">
    <property type="term" value="F:lyase activity"/>
    <property type="evidence" value="ECO:0007669"/>
    <property type="project" value="UniProtKB-KW"/>
</dbReference>
<protein>
    <submittedName>
        <fullName evidence="4">ABC transporter substrate-binding protein</fullName>
    </submittedName>
</protein>
<dbReference type="UniPathway" id="UPA00079"/>
<dbReference type="InterPro" id="IPR027024">
    <property type="entry name" value="UCP027386_ABC_sbc_TM0202"/>
</dbReference>
<dbReference type="Gene3D" id="3.40.190.10">
    <property type="entry name" value="Periplasmic binding protein-like II"/>
    <property type="match status" value="2"/>
</dbReference>
<evidence type="ECO:0000256" key="2">
    <source>
        <dbReference type="ARBA" id="ARBA00022428"/>
    </source>
</evidence>
<comment type="caution">
    <text evidence="4">The sequence shown here is derived from an EMBL/GenBank/DDBJ whole genome shotgun (WGS) entry which is preliminary data.</text>
</comment>
<accession>A0A6N7XHM2</accession>
<dbReference type="PIRSF" id="PIRSF027386">
    <property type="entry name" value="UCP027386_ABC_sbc_TM0202"/>
    <property type="match status" value="1"/>
</dbReference>
<dbReference type="SUPFAM" id="SSF53850">
    <property type="entry name" value="Periplasmic binding protein-like II"/>
    <property type="match status" value="1"/>
</dbReference>
<dbReference type="GO" id="GO:0009234">
    <property type="term" value="P:menaquinone biosynthetic process"/>
    <property type="evidence" value="ECO:0007669"/>
    <property type="project" value="UniProtKB-UniPathway"/>
</dbReference>
<comment type="pathway">
    <text evidence="1">Quinol/quinone metabolism; menaquinone biosynthesis.</text>
</comment>
<dbReference type="PROSITE" id="PS51257">
    <property type="entry name" value="PROKAR_LIPOPROTEIN"/>
    <property type="match status" value="1"/>
</dbReference>
<dbReference type="AlphaFoldDB" id="A0A6N7XHM2"/>
<organism evidence="4 5">
    <name type="scientific">Tissierella pigra</name>
    <dbReference type="NCBI Taxonomy" id="2607614"/>
    <lineage>
        <taxon>Bacteria</taxon>
        <taxon>Bacillati</taxon>
        <taxon>Bacillota</taxon>
        <taxon>Tissierellia</taxon>
        <taxon>Tissierellales</taxon>
        <taxon>Tissierellaceae</taxon>
        <taxon>Tissierella</taxon>
    </lineage>
</organism>
<keyword evidence="5" id="KW-1185">Reference proteome</keyword>
<dbReference type="Proteomes" id="UP000469523">
    <property type="component" value="Unassembled WGS sequence"/>
</dbReference>
<proteinExistence type="predicted"/>
<dbReference type="InterPro" id="IPR003773">
    <property type="entry name" value="Menaquinone_biosynth"/>
</dbReference>
<evidence type="ECO:0000313" key="4">
    <source>
        <dbReference type="EMBL" id="MSU01529.1"/>
    </source>
</evidence>
<keyword evidence="3" id="KW-0456">Lyase</keyword>
<sequence length="326" mass="36668">MKRYFRLLVILVIITSLTIGCTKDTNINKELKTISFAYQDGTPALTAAKLALENETLDEYIGIDYEMVKSPDLLVSKILKEEADIAIVPSNLAAQAFNKGLSYEVVGTSVWGSLYLTSTEDINNIEELKGKEIYSFGKGLTPDLVFTYILNKNGIDPVKDVNISYLNAASEVGPIFLSGKSNLAILAEPLLTTVMMKKEDAKIVFDLNKEWERATGAQNGFPQASLVIKRDLIEINPEFVESFISTYEESRKWAGENKEKLAEYAEKLEISVNKETIEKGILWNNIEIFGIEDCKEEYKIYYNAILDFAPDFIGGKIPDEKLYFEK</sequence>
<gene>
    <name evidence="4" type="ORF">FYJ83_08630</name>
</gene>
<dbReference type="EMBL" id="VUNQ01000015">
    <property type="protein sequence ID" value="MSU01529.1"/>
    <property type="molecule type" value="Genomic_DNA"/>
</dbReference>
<keyword evidence="2" id="KW-0474">Menaquinone biosynthesis</keyword>
<dbReference type="PANTHER" id="PTHR30024:SF46">
    <property type="entry name" value="ABC TRANSPORTER, SUBSTRATE-BINDING LIPOPROTEIN"/>
    <property type="match status" value="1"/>
</dbReference>
<dbReference type="PANTHER" id="PTHR30024">
    <property type="entry name" value="ALIPHATIC SULFONATES-BINDING PROTEIN-RELATED"/>
    <property type="match status" value="1"/>
</dbReference>
<reference evidence="4 5" key="1">
    <citation type="submission" date="2019-09" db="EMBL/GenBank/DDBJ databases">
        <title>In-depth cultivation of the pig gut microbiome towards novel bacterial diversity and tailored functional studies.</title>
        <authorList>
            <person name="Wylensek D."/>
            <person name="Hitch T.C.A."/>
            <person name="Clavel T."/>
        </authorList>
    </citation>
    <scope>NUCLEOTIDE SEQUENCE [LARGE SCALE GENOMIC DNA]</scope>
    <source>
        <strain evidence="4 5">WCA3-693-APC-4?</strain>
    </source>
</reference>
<evidence type="ECO:0000256" key="1">
    <source>
        <dbReference type="ARBA" id="ARBA00004863"/>
    </source>
</evidence>
<dbReference type="RefSeq" id="WP_154439937.1">
    <property type="nucleotide sequence ID" value="NZ_VUNQ01000015.1"/>
</dbReference>
<evidence type="ECO:0000313" key="5">
    <source>
        <dbReference type="Proteomes" id="UP000469523"/>
    </source>
</evidence>